<dbReference type="EC" id="2.4.99.28" evidence="14"/>
<evidence type="ECO:0000256" key="11">
    <source>
        <dbReference type="ARBA" id="ARBA00038053"/>
    </source>
</evidence>
<evidence type="ECO:0000256" key="3">
    <source>
        <dbReference type="ARBA" id="ARBA00022679"/>
    </source>
</evidence>
<keyword evidence="5" id="KW-0133">Cell shape</keyword>
<comment type="function">
    <text evidence="16">Peptidoglycan polymerase that is essential for cell division.</text>
</comment>
<dbReference type="PANTHER" id="PTHR30474:SF2">
    <property type="entry name" value="PEPTIDOGLYCAN GLYCOSYLTRANSFERASE FTSW-RELATED"/>
    <property type="match status" value="1"/>
</dbReference>
<evidence type="ECO:0000256" key="6">
    <source>
        <dbReference type="ARBA" id="ARBA00022984"/>
    </source>
</evidence>
<keyword evidence="6" id="KW-0573">Peptidoglycan synthesis</keyword>
<dbReference type="Pfam" id="PF01098">
    <property type="entry name" value="FTSW_RODA_SPOVE"/>
    <property type="match status" value="1"/>
</dbReference>
<gene>
    <name evidence="18" type="ORF">GCM10025876_33700</name>
</gene>
<dbReference type="EMBL" id="BSUN01000001">
    <property type="protein sequence ID" value="GMA37166.1"/>
    <property type="molecule type" value="Genomic_DNA"/>
</dbReference>
<evidence type="ECO:0000256" key="17">
    <source>
        <dbReference type="SAM" id="Phobius"/>
    </source>
</evidence>
<feature type="transmembrane region" description="Helical" evidence="17">
    <location>
        <begin position="90"/>
        <end position="109"/>
    </location>
</feature>
<evidence type="ECO:0000256" key="4">
    <source>
        <dbReference type="ARBA" id="ARBA00022692"/>
    </source>
</evidence>
<evidence type="ECO:0000256" key="15">
    <source>
        <dbReference type="ARBA" id="ARBA00049902"/>
    </source>
</evidence>
<dbReference type="InterPro" id="IPR001182">
    <property type="entry name" value="FtsW/RodA"/>
</dbReference>
<comment type="caution">
    <text evidence="18">The sequence shown here is derived from an EMBL/GenBank/DDBJ whole genome shotgun (WGS) entry which is preliminary data.</text>
</comment>
<protein>
    <recommendedName>
        <fullName evidence="12">Probable peptidoglycan glycosyltransferase FtsW</fullName>
        <ecNumber evidence="14">2.4.99.28</ecNumber>
    </recommendedName>
    <alternativeName>
        <fullName evidence="13">Cell division protein FtsW</fullName>
    </alternativeName>
    <alternativeName>
        <fullName evidence="10">Cell wall polymerase</fullName>
    </alternativeName>
    <alternativeName>
        <fullName evidence="9">Peptidoglycan polymerase</fullName>
    </alternativeName>
</protein>
<comment type="subcellular location">
    <subcellularLocation>
        <location evidence="1">Membrane</location>
        <topology evidence="1">Multi-pass membrane protein</topology>
    </subcellularLocation>
</comment>
<keyword evidence="3" id="KW-0808">Transferase</keyword>
<accession>A0ABQ6IHH5</accession>
<dbReference type="RefSeq" id="WP_284328980.1">
    <property type="nucleotide sequence ID" value="NZ_BSUN01000001.1"/>
</dbReference>
<comment type="similarity">
    <text evidence="11">Belongs to the SEDS family. FtsW subfamily.</text>
</comment>
<evidence type="ECO:0000313" key="18">
    <source>
        <dbReference type="EMBL" id="GMA37166.1"/>
    </source>
</evidence>
<evidence type="ECO:0000256" key="5">
    <source>
        <dbReference type="ARBA" id="ARBA00022960"/>
    </source>
</evidence>
<keyword evidence="8 17" id="KW-0472">Membrane</keyword>
<evidence type="ECO:0000256" key="16">
    <source>
        <dbReference type="ARBA" id="ARBA00049966"/>
    </source>
</evidence>
<proteinExistence type="inferred from homology"/>
<evidence type="ECO:0000256" key="9">
    <source>
        <dbReference type="ARBA" id="ARBA00032370"/>
    </source>
</evidence>
<name>A0ABQ6IHH5_9MICO</name>
<evidence type="ECO:0000256" key="2">
    <source>
        <dbReference type="ARBA" id="ARBA00022676"/>
    </source>
</evidence>
<sequence>MTATAPRRSSTPAEPSGSPVTTYYLLIAGTSILVLVGLALVLSTTSNYALRADSGASPYRLFLTQAIALVIGLIGLVVGSHLSLAWWKKLAPFVLGVSILMLALVPFVGKDVGGNKNWIILPGGMSLPAFGAREAWASRCSSAWCSPPLGGN</sequence>
<feature type="transmembrane region" description="Helical" evidence="17">
    <location>
        <begin position="23"/>
        <end position="50"/>
    </location>
</feature>
<reference evidence="19" key="1">
    <citation type="journal article" date="2019" name="Int. J. Syst. Evol. Microbiol.">
        <title>The Global Catalogue of Microorganisms (GCM) 10K type strain sequencing project: providing services to taxonomists for standard genome sequencing and annotation.</title>
        <authorList>
            <consortium name="The Broad Institute Genomics Platform"/>
            <consortium name="The Broad Institute Genome Sequencing Center for Infectious Disease"/>
            <person name="Wu L."/>
            <person name="Ma J."/>
        </authorList>
    </citation>
    <scope>NUCLEOTIDE SEQUENCE [LARGE SCALE GENOMIC DNA]</scope>
    <source>
        <strain evidence="19">NBRC 112299</strain>
    </source>
</reference>
<evidence type="ECO:0000313" key="19">
    <source>
        <dbReference type="Proteomes" id="UP001157125"/>
    </source>
</evidence>
<evidence type="ECO:0000256" key="10">
    <source>
        <dbReference type="ARBA" id="ARBA00033270"/>
    </source>
</evidence>
<dbReference type="PANTHER" id="PTHR30474">
    <property type="entry name" value="CELL CYCLE PROTEIN"/>
    <property type="match status" value="1"/>
</dbReference>
<comment type="catalytic activity">
    <reaction evidence="15">
        <text>[GlcNAc-(1-&gt;4)-Mur2Ac(oyl-L-Ala-gamma-D-Glu-L-Lys-D-Ala-D-Ala)](n)-di-trans,octa-cis-undecaprenyl diphosphate + beta-D-GlcNAc-(1-&gt;4)-Mur2Ac(oyl-L-Ala-gamma-D-Glu-L-Lys-D-Ala-D-Ala)-di-trans,octa-cis-undecaprenyl diphosphate = [GlcNAc-(1-&gt;4)-Mur2Ac(oyl-L-Ala-gamma-D-Glu-L-Lys-D-Ala-D-Ala)](n+1)-di-trans,octa-cis-undecaprenyl diphosphate + di-trans,octa-cis-undecaprenyl diphosphate + H(+)</text>
        <dbReference type="Rhea" id="RHEA:23708"/>
        <dbReference type="Rhea" id="RHEA-COMP:9602"/>
        <dbReference type="Rhea" id="RHEA-COMP:9603"/>
        <dbReference type="ChEBI" id="CHEBI:15378"/>
        <dbReference type="ChEBI" id="CHEBI:58405"/>
        <dbReference type="ChEBI" id="CHEBI:60033"/>
        <dbReference type="ChEBI" id="CHEBI:78435"/>
        <dbReference type="EC" id="2.4.99.28"/>
    </reaction>
</comment>
<evidence type="ECO:0000256" key="12">
    <source>
        <dbReference type="ARBA" id="ARBA00041185"/>
    </source>
</evidence>
<evidence type="ECO:0000256" key="7">
    <source>
        <dbReference type="ARBA" id="ARBA00022989"/>
    </source>
</evidence>
<evidence type="ECO:0000256" key="1">
    <source>
        <dbReference type="ARBA" id="ARBA00004141"/>
    </source>
</evidence>
<evidence type="ECO:0000256" key="14">
    <source>
        <dbReference type="ARBA" id="ARBA00044770"/>
    </source>
</evidence>
<dbReference type="Proteomes" id="UP001157125">
    <property type="component" value="Unassembled WGS sequence"/>
</dbReference>
<evidence type="ECO:0000256" key="8">
    <source>
        <dbReference type="ARBA" id="ARBA00023136"/>
    </source>
</evidence>
<organism evidence="18 19">
    <name type="scientific">Demequina litorisediminis</name>
    <dbReference type="NCBI Taxonomy" id="1849022"/>
    <lineage>
        <taxon>Bacteria</taxon>
        <taxon>Bacillati</taxon>
        <taxon>Actinomycetota</taxon>
        <taxon>Actinomycetes</taxon>
        <taxon>Micrococcales</taxon>
        <taxon>Demequinaceae</taxon>
        <taxon>Demequina</taxon>
    </lineage>
</organism>
<keyword evidence="7 17" id="KW-1133">Transmembrane helix</keyword>
<keyword evidence="4 17" id="KW-0812">Transmembrane</keyword>
<keyword evidence="19" id="KW-1185">Reference proteome</keyword>
<keyword evidence="2" id="KW-0328">Glycosyltransferase</keyword>
<feature type="transmembrane region" description="Helical" evidence="17">
    <location>
        <begin position="62"/>
        <end position="84"/>
    </location>
</feature>
<evidence type="ECO:0000256" key="13">
    <source>
        <dbReference type="ARBA" id="ARBA00041418"/>
    </source>
</evidence>